<proteinExistence type="inferred from homology"/>
<keyword evidence="4" id="KW-0472">Membrane</keyword>
<dbReference type="InterPro" id="IPR027443">
    <property type="entry name" value="IPNS-like_sf"/>
</dbReference>
<dbReference type="PANTHER" id="PTHR46332:SF5">
    <property type="entry name" value="ASPARTATE BETA-HYDROXYLASE DOMAIN CONTAINING 2"/>
    <property type="match status" value="1"/>
</dbReference>
<dbReference type="Pfam" id="PF05118">
    <property type="entry name" value="Asp_Arg_Hydrox"/>
    <property type="match status" value="1"/>
</dbReference>
<evidence type="ECO:0000259" key="5">
    <source>
        <dbReference type="Pfam" id="PF05118"/>
    </source>
</evidence>
<organism evidence="6">
    <name type="scientific">viral metagenome</name>
    <dbReference type="NCBI Taxonomy" id="1070528"/>
    <lineage>
        <taxon>unclassified sequences</taxon>
        <taxon>metagenomes</taxon>
        <taxon>organismal metagenomes</taxon>
    </lineage>
</organism>
<protein>
    <recommendedName>
        <fullName evidence="5">Aspartyl/asparaginy/proline hydroxylase domain-containing protein</fullName>
    </recommendedName>
</protein>
<evidence type="ECO:0000256" key="1">
    <source>
        <dbReference type="ARBA" id="ARBA00007730"/>
    </source>
</evidence>
<feature type="transmembrane region" description="Helical" evidence="4">
    <location>
        <begin position="12"/>
        <end position="31"/>
    </location>
</feature>
<dbReference type="AlphaFoldDB" id="A0A6C0HX85"/>
<dbReference type="GO" id="GO:0051213">
    <property type="term" value="F:dioxygenase activity"/>
    <property type="evidence" value="ECO:0007669"/>
    <property type="project" value="UniProtKB-KW"/>
</dbReference>
<evidence type="ECO:0000256" key="4">
    <source>
        <dbReference type="SAM" id="Phobius"/>
    </source>
</evidence>
<keyword evidence="4" id="KW-1133">Transmembrane helix</keyword>
<dbReference type="InterPro" id="IPR051821">
    <property type="entry name" value="Asp/Asn_beta-hydroxylase"/>
</dbReference>
<sequence length="282" mass="33348">MFKLTKNKSQLFNIIIFIFLIIIIIITCAEMDRKFNSKNDKDNYTITYYYLESFPLLLLGCYNTIIRLTNPTHTHYFDSHKFKSDYILTQNYKLIQQEALNIYQEKKYLMNMKDLSESAFDRIDSVKNLWKVYVLKWYNKINDNARITCPNTCNLIEQCEDIHAAMFSIIEPGKYIPPHKGPSTACLRYHLGLSIPIDKYNCYIIVNNEKFYWQEGESLIFDDTYVHSVYNNTTQPRIILFIDILRPTTSVTTFITKFLLSQNNFNTFVKDVNDAVEKKQTI</sequence>
<evidence type="ECO:0000313" key="6">
    <source>
        <dbReference type="EMBL" id="QHT85119.1"/>
    </source>
</evidence>
<evidence type="ECO:0000256" key="3">
    <source>
        <dbReference type="ARBA" id="ARBA00023002"/>
    </source>
</evidence>
<evidence type="ECO:0000256" key="2">
    <source>
        <dbReference type="ARBA" id="ARBA00022964"/>
    </source>
</evidence>
<dbReference type="SUPFAM" id="SSF51197">
    <property type="entry name" value="Clavaminate synthase-like"/>
    <property type="match status" value="1"/>
</dbReference>
<name>A0A6C0HX85_9ZZZZ</name>
<dbReference type="Gene3D" id="2.60.120.330">
    <property type="entry name" value="B-lactam Antibiotic, Isopenicillin N Synthase, Chain"/>
    <property type="match status" value="1"/>
</dbReference>
<keyword evidence="3" id="KW-0560">Oxidoreductase</keyword>
<accession>A0A6C0HX85</accession>
<keyword evidence="4" id="KW-0812">Transmembrane</keyword>
<dbReference type="PANTHER" id="PTHR46332">
    <property type="entry name" value="ASPARTATE BETA-HYDROXYLASE DOMAIN-CONTAINING PROTEIN 2"/>
    <property type="match status" value="1"/>
</dbReference>
<comment type="similarity">
    <text evidence="1">Belongs to the aspartyl/asparaginyl beta-hydroxylase family.</text>
</comment>
<dbReference type="InterPro" id="IPR007803">
    <property type="entry name" value="Asp/Arg/Pro-Hydrxlase"/>
</dbReference>
<feature type="domain" description="Aspartyl/asparaginy/proline hydroxylase" evidence="5">
    <location>
        <begin position="90"/>
        <end position="247"/>
    </location>
</feature>
<dbReference type="EMBL" id="MN740032">
    <property type="protein sequence ID" value="QHT85119.1"/>
    <property type="molecule type" value="Genomic_DNA"/>
</dbReference>
<reference evidence="6" key="1">
    <citation type="journal article" date="2020" name="Nature">
        <title>Giant virus diversity and host interactions through global metagenomics.</title>
        <authorList>
            <person name="Schulz F."/>
            <person name="Roux S."/>
            <person name="Paez-Espino D."/>
            <person name="Jungbluth S."/>
            <person name="Walsh D.A."/>
            <person name="Denef V.J."/>
            <person name="McMahon K.D."/>
            <person name="Konstantinidis K.T."/>
            <person name="Eloe-Fadrosh E.A."/>
            <person name="Kyrpides N.C."/>
            <person name="Woyke T."/>
        </authorList>
    </citation>
    <scope>NUCLEOTIDE SEQUENCE</scope>
    <source>
        <strain evidence="6">GVMAG-M-3300023184-178</strain>
    </source>
</reference>
<keyword evidence="2" id="KW-0223">Dioxygenase</keyword>